<sequence>MGRWGECSRLSRNPVSSRLLTTPCDNGVPSRQRVFKAKRWRRRGMTDEPQQLSERELAFLEKERMMNAALDEKLARNHDKFPTAVYFIIPNEFCERFCYYGIRNLLNQYLKTGFGFEEYKAKSQVHLFNGLVYMFPLVGAALSDSFLGKYKTIVYLSFVYLLGNTLLSIFSINGILGQFGNYPYYAYIIPALLIAVGTGGIKPCVASHGGDQFLPSQAPLMDKFFAIFYVSINVGALISQYLTPYLKDYVQCFGSKCYFIAYGVPTIFFAIALAVFMLGFRYYRIVPAQGEFLPWKAVKLTFLALKRRNAATAAQRNTVGHWLRFAEPEYGYDFIEETRQLGKVMVMFVPMVFCWVLYDQNGTEWQNQYEKMDKLFFGFIPMPIEASSNINSILIILLVPFMSFIVYPFLEKRGIQTPLASRMSWGFFFIILAFVVSTLLEYIVDSHAHNMVIKDHAVVSCNGCINGTWQLPQWFLLSLGEALFSPTGIQFAYTQVGRQMKASSTSIWLLTTAFGNYIVMVMEILMHPIESAPIRMWIYIAISTVSLAIFVLLNKYWFVSKEEEEAIKRAQSATALSIKL</sequence>
<evidence type="ECO:0000313" key="2">
    <source>
        <dbReference type="Proteomes" id="UP001165960"/>
    </source>
</evidence>
<protein>
    <submittedName>
        <fullName evidence="1">Uncharacterized protein</fullName>
    </submittedName>
</protein>
<keyword evidence="2" id="KW-1185">Reference proteome</keyword>
<comment type="caution">
    <text evidence="1">The sequence shown here is derived from an EMBL/GenBank/DDBJ whole genome shotgun (WGS) entry which is preliminary data.</text>
</comment>
<gene>
    <name evidence="1" type="ORF">DSO57_1007479</name>
</gene>
<name>A0ACC2SWK5_9FUNG</name>
<proteinExistence type="predicted"/>
<dbReference type="Proteomes" id="UP001165960">
    <property type="component" value="Unassembled WGS sequence"/>
</dbReference>
<evidence type="ECO:0000313" key="1">
    <source>
        <dbReference type="EMBL" id="KAJ9066675.1"/>
    </source>
</evidence>
<dbReference type="EMBL" id="QTSX02004282">
    <property type="protein sequence ID" value="KAJ9066675.1"/>
    <property type="molecule type" value="Genomic_DNA"/>
</dbReference>
<organism evidence="1 2">
    <name type="scientific">Entomophthora muscae</name>
    <dbReference type="NCBI Taxonomy" id="34485"/>
    <lineage>
        <taxon>Eukaryota</taxon>
        <taxon>Fungi</taxon>
        <taxon>Fungi incertae sedis</taxon>
        <taxon>Zoopagomycota</taxon>
        <taxon>Entomophthoromycotina</taxon>
        <taxon>Entomophthoromycetes</taxon>
        <taxon>Entomophthorales</taxon>
        <taxon>Entomophthoraceae</taxon>
        <taxon>Entomophthora</taxon>
    </lineage>
</organism>
<accession>A0ACC2SWK5</accession>
<reference evidence="1" key="1">
    <citation type="submission" date="2022-04" db="EMBL/GenBank/DDBJ databases">
        <title>Genome of the entomopathogenic fungus Entomophthora muscae.</title>
        <authorList>
            <person name="Elya C."/>
            <person name="Lovett B.R."/>
            <person name="Lee E."/>
            <person name="Macias A.M."/>
            <person name="Hajek A.E."/>
            <person name="De Bivort B.L."/>
            <person name="Kasson M.T."/>
            <person name="De Fine Licht H.H."/>
            <person name="Stajich J.E."/>
        </authorList>
    </citation>
    <scope>NUCLEOTIDE SEQUENCE</scope>
    <source>
        <strain evidence="1">Berkeley</strain>
    </source>
</reference>